<feature type="region of interest" description="Disordered" evidence="3">
    <location>
        <begin position="156"/>
        <end position="264"/>
    </location>
</feature>
<sequence>MTVSEIVARPIETIQRLFQQAGCPSITDADWGVVKYFQEAIVASGESEIPRLNEQSVDRLPHHSLVRFYGMVQDLLNPEYYVGAYQRPNGEWVTTKFSDPDMSELEKYDSCGQPIVWERRPVVCVPIPGLSTWTLPIDGWTIEDAPLASAYTTLETAIDQPTDPQVQAQPGSRAAKRERSSDADAQLHASGDNGAGVVSASSTTTSQLDEEDSMQDTDPAADQGSAPSVAAADAMDESVTRPRVRRREDLDAGGAGRTVRSVDVVSDAAAPTRVRHLPSEASSGVSSEEVPGSCMIYLYDNAPAIVLHEVVEIIGVLSHMPQLATLDYENQDPPLEHDLASLELSGGGGGVVTANGLGNSEPVEANQFREPLVLEAIRGAHPPTSKVMRLHAIIVHRNPPLVSTCSEAATAASSSTAATDPVANLPPPVLARPAVAALRDRALGLLQYALGGDAVAAEYVLLQLLGRVATRGDPTVLGQLTLNLCRCPASSTTDSAVPASCAVHSSLPLVAERLERGPGPLCAALHAAISCLVPLSVALPLTVESCNGVSWAPQRDSVRERTRPSPLQLAPGTVVLLDETLMAPGQLKPEGVASMQALAGVSRRQELMYDFETFHHPVPVDLPLIILTEGRSLLRDSVHVRIPLNATQPFPTAEEVLTIVNGGTCRATGADTPMAPDDGSTAANPVSAVATDDAGKLAVELAAVRCYLADARTATEGYELADGMSAVLEQYFVDARRQEAGGGNPTPAGANGVAAGGGLTAEEFHTKLTMARLLVLSHGERKLTREWWQQLLHLEHTREARLRVMD</sequence>
<comment type="subcellular location">
    <subcellularLocation>
        <location evidence="1">Nucleus</location>
    </subcellularLocation>
</comment>
<dbReference type="PANTHER" id="PTHR13489">
    <property type="entry name" value="MINI-CHROMOSOME MAINTENANCE COMPLEX-BINDING PROTEIN"/>
    <property type="match status" value="1"/>
</dbReference>
<evidence type="ECO:0000313" key="4">
    <source>
        <dbReference type="EMBL" id="GLI69999.1"/>
    </source>
</evidence>
<gene>
    <name evidence="4" type="ORF">VaNZ11_014733</name>
</gene>
<accession>A0ABQ5SK08</accession>
<dbReference type="PANTHER" id="PTHR13489:SF0">
    <property type="entry name" value="MINI-CHROMOSOME MAINTENANCE COMPLEX-BINDING PROTEIN"/>
    <property type="match status" value="1"/>
</dbReference>
<dbReference type="EMBL" id="BSDZ01000089">
    <property type="protein sequence ID" value="GLI69999.1"/>
    <property type="molecule type" value="Genomic_DNA"/>
</dbReference>
<organism evidence="4 5">
    <name type="scientific">Volvox africanus</name>
    <dbReference type="NCBI Taxonomy" id="51714"/>
    <lineage>
        <taxon>Eukaryota</taxon>
        <taxon>Viridiplantae</taxon>
        <taxon>Chlorophyta</taxon>
        <taxon>core chlorophytes</taxon>
        <taxon>Chlorophyceae</taxon>
        <taxon>CS clade</taxon>
        <taxon>Chlamydomonadales</taxon>
        <taxon>Volvocaceae</taxon>
        <taxon>Volvox</taxon>
    </lineage>
</organism>
<reference evidence="4 5" key="1">
    <citation type="journal article" date="2023" name="IScience">
        <title>Expanded male sex-determining region conserved during the evolution of homothallism in the green alga Volvox.</title>
        <authorList>
            <person name="Yamamoto K."/>
            <person name="Matsuzaki R."/>
            <person name="Mahakham W."/>
            <person name="Heman W."/>
            <person name="Sekimoto H."/>
            <person name="Kawachi M."/>
            <person name="Minakuchi Y."/>
            <person name="Toyoda A."/>
            <person name="Nozaki H."/>
        </authorList>
    </citation>
    <scope>NUCLEOTIDE SEQUENCE [LARGE SCALE GENOMIC DNA]</scope>
    <source>
        <strain evidence="4 5">NIES-4468</strain>
    </source>
</reference>
<protein>
    <recommendedName>
        <fullName evidence="6">Mini-chromosome maintenance complex-binding protein</fullName>
    </recommendedName>
</protein>
<dbReference type="Proteomes" id="UP001165090">
    <property type="component" value="Unassembled WGS sequence"/>
</dbReference>
<keyword evidence="2" id="KW-0539">Nucleus</keyword>
<evidence type="ECO:0000313" key="5">
    <source>
        <dbReference type="Proteomes" id="UP001165090"/>
    </source>
</evidence>
<keyword evidence="5" id="KW-1185">Reference proteome</keyword>
<dbReference type="InterPro" id="IPR019140">
    <property type="entry name" value="MCM_complex-bd"/>
</dbReference>
<feature type="compositionally biased region" description="Low complexity" evidence="3">
    <location>
        <begin position="195"/>
        <end position="206"/>
    </location>
</feature>
<evidence type="ECO:0000256" key="3">
    <source>
        <dbReference type="SAM" id="MobiDB-lite"/>
    </source>
</evidence>
<dbReference type="Pfam" id="PF09739">
    <property type="entry name" value="MCM_bind"/>
    <property type="match status" value="3"/>
</dbReference>
<evidence type="ECO:0000256" key="2">
    <source>
        <dbReference type="ARBA" id="ARBA00023242"/>
    </source>
</evidence>
<evidence type="ECO:0000256" key="1">
    <source>
        <dbReference type="ARBA" id="ARBA00004123"/>
    </source>
</evidence>
<comment type="caution">
    <text evidence="4">The sequence shown here is derived from an EMBL/GenBank/DDBJ whole genome shotgun (WGS) entry which is preliminary data.</text>
</comment>
<proteinExistence type="predicted"/>
<name>A0ABQ5SK08_9CHLO</name>
<evidence type="ECO:0008006" key="6">
    <source>
        <dbReference type="Google" id="ProtNLM"/>
    </source>
</evidence>